<dbReference type="GO" id="GO:0005737">
    <property type="term" value="C:cytoplasm"/>
    <property type="evidence" value="ECO:0007669"/>
    <property type="project" value="TreeGrafter"/>
</dbReference>
<dbReference type="Gene3D" id="3.40.50.1820">
    <property type="entry name" value="alpha/beta hydrolase"/>
    <property type="match status" value="1"/>
</dbReference>
<dbReference type="PANTHER" id="PTHR48070:SF3">
    <property type="entry name" value="ESTERASE DBAE-RELATED"/>
    <property type="match status" value="1"/>
</dbReference>
<dbReference type="InterPro" id="IPR005645">
    <property type="entry name" value="FSH-like_dom"/>
</dbReference>
<evidence type="ECO:0000313" key="5">
    <source>
        <dbReference type="Proteomes" id="UP000452235"/>
    </source>
</evidence>
<evidence type="ECO:0000256" key="1">
    <source>
        <dbReference type="ARBA" id="ARBA00005863"/>
    </source>
</evidence>
<dbReference type="VEuPathDB" id="FungiDB:ATEG_03437"/>
<accession>A0A5M3Z2J8</accession>
<evidence type="ECO:0000313" key="4">
    <source>
        <dbReference type="EMBL" id="GFF19971.1"/>
    </source>
</evidence>
<dbReference type="GO" id="GO:0016787">
    <property type="term" value="F:hydrolase activity"/>
    <property type="evidence" value="ECO:0007669"/>
    <property type="project" value="UniProtKB-KW"/>
</dbReference>
<dbReference type="OrthoDB" id="414698at2759"/>
<organism evidence="4 5">
    <name type="scientific">Aspergillus terreus</name>
    <dbReference type="NCBI Taxonomy" id="33178"/>
    <lineage>
        <taxon>Eukaryota</taxon>
        <taxon>Fungi</taxon>
        <taxon>Dikarya</taxon>
        <taxon>Ascomycota</taxon>
        <taxon>Pezizomycotina</taxon>
        <taxon>Eurotiomycetes</taxon>
        <taxon>Eurotiomycetidae</taxon>
        <taxon>Eurotiales</taxon>
        <taxon>Aspergillaceae</taxon>
        <taxon>Aspergillus</taxon>
        <taxon>Aspergillus subgen. Circumdati</taxon>
    </lineage>
</organism>
<dbReference type="GO" id="GO:0044550">
    <property type="term" value="P:secondary metabolite biosynthetic process"/>
    <property type="evidence" value="ECO:0007669"/>
    <property type="project" value="TreeGrafter"/>
</dbReference>
<keyword evidence="2" id="KW-0378">Hydrolase</keyword>
<dbReference type="EMBL" id="BLJY01000011">
    <property type="protein sequence ID" value="GFF19971.1"/>
    <property type="molecule type" value="Genomic_DNA"/>
</dbReference>
<gene>
    <name evidence="4" type="ORF">ATEIFO6365_0011023100</name>
</gene>
<dbReference type="Proteomes" id="UP000452235">
    <property type="component" value="Unassembled WGS sequence"/>
</dbReference>
<feature type="domain" description="Serine hydrolase" evidence="3">
    <location>
        <begin position="24"/>
        <end position="253"/>
    </location>
</feature>
<name>A0A5M3Z2J8_ASPTE</name>
<dbReference type="InterPro" id="IPR050593">
    <property type="entry name" value="LovG"/>
</dbReference>
<dbReference type="GO" id="GO:0005634">
    <property type="term" value="C:nucleus"/>
    <property type="evidence" value="ECO:0007669"/>
    <property type="project" value="TreeGrafter"/>
</dbReference>
<protein>
    <submittedName>
        <fullName evidence="4">Esterase citA-like</fullName>
    </submittedName>
</protein>
<evidence type="ECO:0000256" key="2">
    <source>
        <dbReference type="ARBA" id="ARBA00022801"/>
    </source>
</evidence>
<comment type="similarity">
    <text evidence="1">Belongs to the LovG family.</text>
</comment>
<sequence length="270" mass="29987">MSPAPSVPGTLPNHQLDSATLHLPRILCLHGGGVNASIFQAQARVLIRALPGFRLVFAEGPYPSHPGPGIIPVYEFWGPFRRWLRWKPEHPPIDDDEASRAILDSLEMCKRRDPGTGPWVGLLGFSQGAKVAASVLYRQQINMERGNREDSDSYRFAVLMAGRGPLVFLSTDPDAKCPPGLVLAGQVSTANDPLPTRAPDVRLRLPTIHVHGLTDPGLYWHRDFLKRCHDPSTVTLVEWEGTHRIPLKQETVRRIAGEIYRVAREEGVNV</sequence>
<dbReference type="AlphaFoldDB" id="A0A5M3Z2J8"/>
<comment type="caution">
    <text evidence="4">The sequence shown here is derived from an EMBL/GenBank/DDBJ whole genome shotgun (WGS) entry which is preliminary data.</text>
</comment>
<evidence type="ECO:0000259" key="3">
    <source>
        <dbReference type="Pfam" id="PF03959"/>
    </source>
</evidence>
<dbReference type="InterPro" id="IPR029058">
    <property type="entry name" value="AB_hydrolase_fold"/>
</dbReference>
<dbReference type="Pfam" id="PF03959">
    <property type="entry name" value="FSH1"/>
    <property type="match status" value="1"/>
</dbReference>
<reference evidence="4 5" key="1">
    <citation type="submission" date="2020-01" db="EMBL/GenBank/DDBJ databases">
        <title>Aspergillus terreus IFO 6365 whole genome shotgun sequence.</title>
        <authorList>
            <person name="Kanamasa S."/>
            <person name="Takahashi H."/>
        </authorList>
    </citation>
    <scope>NUCLEOTIDE SEQUENCE [LARGE SCALE GENOMIC DNA]</scope>
    <source>
        <strain evidence="4 5">IFO 6365</strain>
    </source>
</reference>
<keyword evidence="5" id="KW-1185">Reference proteome</keyword>
<proteinExistence type="inferred from homology"/>
<dbReference type="PANTHER" id="PTHR48070">
    <property type="entry name" value="ESTERASE OVCA2"/>
    <property type="match status" value="1"/>
</dbReference>
<dbReference type="SUPFAM" id="SSF53474">
    <property type="entry name" value="alpha/beta-Hydrolases"/>
    <property type="match status" value="1"/>
</dbReference>